<reference evidence="1 2" key="1">
    <citation type="submission" date="2019-04" db="EMBL/GenBank/DDBJ databases">
        <title>Genome sequence of Pelagicola litoralis CL-ES2.</title>
        <authorList>
            <person name="Cao J."/>
        </authorList>
    </citation>
    <scope>NUCLEOTIDE SEQUENCE [LARGE SCALE GENOMIC DNA]</scope>
    <source>
        <strain evidence="1 2">CL-ES2</strain>
    </source>
</reference>
<accession>A0A4U7MZ10</accession>
<dbReference type="RefSeq" id="WP_138016890.1">
    <property type="nucleotide sequence ID" value="NZ_SULI01000018.1"/>
</dbReference>
<keyword evidence="2" id="KW-1185">Reference proteome</keyword>
<dbReference type="Pfam" id="PF09898">
    <property type="entry name" value="DUF2125"/>
    <property type="match status" value="1"/>
</dbReference>
<comment type="caution">
    <text evidence="1">The sequence shown here is derived from an EMBL/GenBank/DDBJ whole genome shotgun (WGS) entry which is preliminary data.</text>
</comment>
<name>A0A4U7MZ10_9RHOB</name>
<gene>
    <name evidence="1" type="ORF">FAP39_13300</name>
</gene>
<dbReference type="InterPro" id="IPR018666">
    <property type="entry name" value="DUF2125"/>
</dbReference>
<evidence type="ECO:0000313" key="1">
    <source>
        <dbReference type="EMBL" id="TKZ18046.1"/>
    </source>
</evidence>
<dbReference type="Proteomes" id="UP000306575">
    <property type="component" value="Unassembled WGS sequence"/>
</dbReference>
<evidence type="ECO:0000313" key="2">
    <source>
        <dbReference type="Proteomes" id="UP000306575"/>
    </source>
</evidence>
<dbReference type="EMBL" id="SULI01000018">
    <property type="protein sequence ID" value="TKZ18046.1"/>
    <property type="molecule type" value="Genomic_DNA"/>
</dbReference>
<protein>
    <submittedName>
        <fullName evidence="1">DUF2125 domain-containing protein</fullName>
    </submittedName>
</protein>
<dbReference type="OrthoDB" id="7625707at2"/>
<proteinExistence type="predicted"/>
<organism evidence="1 2">
    <name type="scientific">Shimia litoralis</name>
    <dbReference type="NCBI Taxonomy" id="420403"/>
    <lineage>
        <taxon>Bacteria</taxon>
        <taxon>Pseudomonadati</taxon>
        <taxon>Pseudomonadota</taxon>
        <taxon>Alphaproteobacteria</taxon>
        <taxon>Rhodobacterales</taxon>
        <taxon>Roseobacteraceae</taxon>
    </lineage>
</organism>
<sequence length="331" mass="36133">MKRLLILIIVASVGWSAYWFIGATGVKTGFSRWFESRQSEGWLAEYDDLSVKGFPNRFDTTFTSLSLADPDTGVAWTLPFFQLFSLSYKPHHIIAVWPHTQTVAYPDQKIDVSSTDMRASLVVGASTLLPLERSNLVIQGLSVTSSADWQFKADNILLAAHHEPDTEATYRIALQADQIVPPVGIRLGTDNTLPNALSTIKADIIASFDQPWNRHAVEVARPQPTSIDVRLAKMAWGDLDLQAAGKVSIDNDGIPTGDITIRATNWRQIIQVARGSGQIPASVMDGVEQGLSLLAGISGNPKTLDIPLEFGNGMTRLGPIPIGPAPRLRLR</sequence>
<dbReference type="AlphaFoldDB" id="A0A4U7MZ10"/>